<name>A0A009ILC1_ACIB9</name>
<dbReference type="PATRIC" id="fig|1310613.3.peg.2920"/>
<dbReference type="InterPro" id="IPR049191">
    <property type="entry name" value="SutA_RBD"/>
</dbReference>
<protein>
    <recommendedName>
        <fullName evidence="2">Transcriptional regulator SutA RNAP-binding domain-containing protein</fullName>
    </recommendedName>
</protein>
<reference evidence="3 4" key="1">
    <citation type="submission" date="2014-02" db="EMBL/GenBank/DDBJ databases">
        <title>Comparative genomics and transcriptomics to identify genetic mechanisms underlying the emergence of carbapenem resistant Acinetobacter baumannii (CRAb).</title>
        <authorList>
            <person name="Harris A.D."/>
            <person name="Johnson K.J."/>
            <person name="George J."/>
            <person name="Shefchek K."/>
            <person name="Daugherty S.C."/>
            <person name="Parankush S."/>
            <person name="Sadzewicz L."/>
            <person name="Tallon L."/>
            <person name="Sengamalay N."/>
            <person name="Hazen T.H."/>
            <person name="Rasko D.A."/>
        </authorList>
    </citation>
    <scope>NUCLEOTIDE SEQUENCE [LARGE SCALE GENOMIC DNA]</scope>
    <source>
        <strain evidence="3 4">1295743</strain>
    </source>
</reference>
<feature type="compositionally biased region" description="Acidic residues" evidence="1">
    <location>
        <begin position="1"/>
        <end position="19"/>
    </location>
</feature>
<feature type="domain" description="Transcriptional regulator SutA RNAP-binding" evidence="2">
    <location>
        <begin position="50"/>
        <end position="82"/>
    </location>
</feature>
<evidence type="ECO:0000313" key="4">
    <source>
        <dbReference type="Proteomes" id="UP000020595"/>
    </source>
</evidence>
<feature type="region of interest" description="Disordered" evidence="1">
    <location>
        <begin position="1"/>
        <end position="35"/>
    </location>
</feature>
<dbReference type="Proteomes" id="UP000020595">
    <property type="component" value="Unassembled WGS sequence"/>
</dbReference>
<comment type="caution">
    <text evidence="3">The sequence shown here is derived from an EMBL/GenBank/DDBJ whole genome shotgun (WGS) entry which is preliminary data.</text>
</comment>
<dbReference type="EMBL" id="JEWH01000046">
    <property type="protein sequence ID" value="EXB04568.1"/>
    <property type="molecule type" value="Genomic_DNA"/>
</dbReference>
<proteinExistence type="predicted"/>
<dbReference type="AlphaFoldDB" id="A0A009ILC1"/>
<evidence type="ECO:0000313" key="3">
    <source>
        <dbReference type="EMBL" id="EXB04568.1"/>
    </source>
</evidence>
<sequence length="83" mass="8894">MTDINDYEDAEDSAVDEDEAKAAESGAADEEAGNLTDADLAEAETLTVTAKQKQRQALEDEVAAFLARGGRITEVPPDEHSDR</sequence>
<organism evidence="3 4">
    <name type="scientific">Acinetobacter baumannii (strain 1295743)</name>
    <dbReference type="NCBI Taxonomy" id="1310613"/>
    <lineage>
        <taxon>Bacteria</taxon>
        <taxon>Pseudomonadati</taxon>
        <taxon>Pseudomonadota</taxon>
        <taxon>Gammaproteobacteria</taxon>
        <taxon>Moraxellales</taxon>
        <taxon>Moraxellaceae</taxon>
        <taxon>Acinetobacter</taxon>
        <taxon>Acinetobacter calcoaceticus/baumannii complex</taxon>
    </lineage>
</organism>
<dbReference type="GeneID" id="92893081"/>
<evidence type="ECO:0000256" key="1">
    <source>
        <dbReference type="SAM" id="MobiDB-lite"/>
    </source>
</evidence>
<dbReference type="Pfam" id="PF20661">
    <property type="entry name" value="SutA-RBD"/>
    <property type="match status" value="1"/>
</dbReference>
<gene>
    <name evidence="3" type="ORF">J512_3038</name>
</gene>
<dbReference type="RefSeq" id="WP_000129799.1">
    <property type="nucleotide sequence ID" value="NZ_JEWH01000046.1"/>
</dbReference>
<evidence type="ECO:0000259" key="2">
    <source>
        <dbReference type="Pfam" id="PF20661"/>
    </source>
</evidence>
<accession>A0A009ILC1</accession>